<reference evidence="1 2" key="1">
    <citation type="submission" date="2022-10" db="EMBL/GenBank/DDBJ databases">
        <title>Description of Fervidibacillus gen. nov. in the family Fervidibacillaceae fam. nov. with two species, Fervidibacillus albus sp. nov., and Fervidibacillus halotolerans sp. nov., isolated from tidal flat sediments.</title>
        <authorList>
            <person name="Kwon K.K."/>
            <person name="Yang S.-H."/>
        </authorList>
    </citation>
    <scope>NUCLEOTIDE SEQUENCE [LARGE SCALE GENOMIC DNA]</scope>
    <source>
        <strain evidence="1 2">DSM 23332</strain>
    </source>
</reference>
<name>A0ABT2WDL1_9BACI</name>
<sequence>MNSNTYYFELATLLYDHFGIDLYQKVFHGKYYLTVHDYLIGVSCTDQIKNILTLFQSLPNKQEVILFLEAAICRIIQNTTEGENNSDTFYKYRLKKT</sequence>
<dbReference type="Proteomes" id="UP001208656">
    <property type="component" value="Unassembled WGS sequence"/>
</dbReference>
<dbReference type="RefSeq" id="WP_263061194.1">
    <property type="nucleotide sequence ID" value="NZ_JAOUSE010000008.1"/>
</dbReference>
<gene>
    <name evidence="1" type="ORF">OEV82_04770</name>
</gene>
<organism evidence="1 2">
    <name type="scientific">Pallidibacillus thermolactis</name>
    <dbReference type="NCBI Taxonomy" id="251051"/>
    <lineage>
        <taxon>Bacteria</taxon>
        <taxon>Bacillati</taxon>
        <taxon>Bacillota</taxon>
        <taxon>Bacilli</taxon>
        <taxon>Bacillales</taxon>
        <taxon>Bacillaceae</taxon>
        <taxon>Pallidibacillus</taxon>
    </lineage>
</organism>
<comment type="caution">
    <text evidence="1">The sequence shown here is derived from an EMBL/GenBank/DDBJ whole genome shotgun (WGS) entry which is preliminary data.</text>
</comment>
<protein>
    <submittedName>
        <fullName evidence="1">Uncharacterized protein</fullName>
    </submittedName>
</protein>
<dbReference type="EMBL" id="JAOUSE010000008">
    <property type="protein sequence ID" value="MCU9593763.1"/>
    <property type="molecule type" value="Genomic_DNA"/>
</dbReference>
<keyword evidence="2" id="KW-1185">Reference proteome</keyword>
<proteinExistence type="predicted"/>
<evidence type="ECO:0000313" key="2">
    <source>
        <dbReference type="Proteomes" id="UP001208656"/>
    </source>
</evidence>
<evidence type="ECO:0000313" key="1">
    <source>
        <dbReference type="EMBL" id="MCU9593763.1"/>
    </source>
</evidence>
<accession>A0ABT2WDL1</accession>